<sequence>MMDIAAVLKELPKFVGPSKGAPAYGQNYLYGWYKPQNPHIVGLADEFSRDEEPQHNGVYRKEVLYVNQGPTILPPDPPDKDELDKLGALEETLDIGDTNECEERGAKLNLDPTNKDRPVIHAVLALPEGNVPVILSTCKELDMVARKAEGVIKRIPLEEIYASYPKMKGVINEWEEELNHPESKVHVMDQQINEKEKETSCFVDTTTWSLVTKVEVVCHKNKFLAIVDSGAPMTIVSTKLMARLKIAPDIDYTQEYATAGYSVPFVFDNDPPKGTKKISHMGISYANSIFALPYEKFGKLLPTPPTTTEAKDGIPIYATCNTTIAPGTQQIFHTGIKYHVPAHMYMIAKSVPNASYKDPRVCPGWYSYGAGSLSVIAANVTRVPIHIKKRQIIGYLKLHAAKDVVQISKFGDLSELGIVENVEALVAFVEHNEVPKLTEEEFTAFRKILDDMKTLFSTGPANVGQAVGVQHKIDVGDAIPFRQRPYWKSQTEEDIIADKIQALID</sequence>
<dbReference type="OrthoDB" id="6783748at2759"/>
<name>A0A7J6WLE9_THATH</name>
<feature type="non-terminal residue" evidence="1">
    <location>
        <position position="1"/>
    </location>
</feature>
<accession>A0A7J6WLE9</accession>
<proteinExistence type="predicted"/>
<reference evidence="1 2" key="1">
    <citation type="submission" date="2020-06" db="EMBL/GenBank/DDBJ databases">
        <title>Transcriptomic and genomic resources for Thalictrum thalictroides and T. hernandezii: Facilitating candidate gene discovery in an emerging model plant lineage.</title>
        <authorList>
            <person name="Arias T."/>
            <person name="Riano-Pachon D.M."/>
            <person name="Di Stilio V.S."/>
        </authorList>
    </citation>
    <scope>NUCLEOTIDE SEQUENCE [LARGE SCALE GENOMIC DNA]</scope>
    <source>
        <strain evidence="2">cv. WT478/WT964</strain>
        <tissue evidence="1">Leaves</tissue>
    </source>
</reference>
<comment type="caution">
    <text evidence="1">The sequence shown here is derived from an EMBL/GenBank/DDBJ whole genome shotgun (WGS) entry which is preliminary data.</text>
</comment>
<dbReference type="AlphaFoldDB" id="A0A7J6WLE9"/>
<dbReference type="EMBL" id="JABWDY010013593">
    <property type="protein sequence ID" value="KAF5198194.1"/>
    <property type="molecule type" value="Genomic_DNA"/>
</dbReference>
<dbReference type="InterPro" id="IPR036157">
    <property type="entry name" value="dUTPase-like_sf"/>
</dbReference>
<dbReference type="SUPFAM" id="SSF51283">
    <property type="entry name" value="dUTPase-like"/>
    <property type="match status" value="1"/>
</dbReference>
<gene>
    <name evidence="1" type="ORF">FRX31_012219</name>
</gene>
<protein>
    <submittedName>
        <fullName evidence="1">Uncharacterized protein</fullName>
    </submittedName>
</protein>
<dbReference type="Proteomes" id="UP000554482">
    <property type="component" value="Unassembled WGS sequence"/>
</dbReference>
<organism evidence="1 2">
    <name type="scientific">Thalictrum thalictroides</name>
    <name type="common">Rue-anemone</name>
    <name type="synonym">Anemone thalictroides</name>
    <dbReference type="NCBI Taxonomy" id="46969"/>
    <lineage>
        <taxon>Eukaryota</taxon>
        <taxon>Viridiplantae</taxon>
        <taxon>Streptophyta</taxon>
        <taxon>Embryophyta</taxon>
        <taxon>Tracheophyta</taxon>
        <taxon>Spermatophyta</taxon>
        <taxon>Magnoliopsida</taxon>
        <taxon>Ranunculales</taxon>
        <taxon>Ranunculaceae</taxon>
        <taxon>Thalictroideae</taxon>
        <taxon>Thalictrum</taxon>
    </lineage>
</organism>
<evidence type="ECO:0000313" key="2">
    <source>
        <dbReference type="Proteomes" id="UP000554482"/>
    </source>
</evidence>
<keyword evidence="2" id="KW-1185">Reference proteome</keyword>
<dbReference type="Gene3D" id="2.70.40.10">
    <property type="match status" value="1"/>
</dbReference>
<evidence type="ECO:0000313" key="1">
    <source>
        <dbReference type="EMBL" id="KAF5198194.1"/>
    </source>
</evidence>